<dbReference type="PANTHER" id="PTHR30485:SF2">
    <property type="entry name" value="BLL0597 PROTEIN"/>
    <property type="match status" value="1"/>
</dbReference>
<dbReference type="RefSeq" id="WP_217779377.1">
    <property type="nucleotide sequence ID" value="NZ_JAHRWL010000002.1"/>
</dbReference>
<evidence type="ECO:0000256" key="3">
    <source>
        <dbReference type="ARBA" id="ARBA00022989"/>
    </source>
</evidence>
<sequence>MIEHKVWDPALRVFHWALAVGFAANALVIEDDSRLHAQLGYAIAALLGLRLLWGLVGPRHARFASFPLSPAGILRHLSDIATARRRAHLGHSPLGAAMIWNLLLSVAAIALTGHMMTLDAYWGRAWVEELHEALVVWAGLSIGLHVAAVIWESRRTGINLPRAMVTGVKTVPDGVIIDP</sequence>
<keyword evidence="3 5" id="KW-1133">Transmembrane helix</keyword>
<keyword evidence="2 5" id="KW-0812">Transmembrane</keyword>
<comment type="subcellular location">
    <subcellularLocation>
        <location evidence="1">Membrane</location>
        <topology evidence="1">Multi-pass membrane protein</topology>
    </subcellularLocation>
</comment>
<dbReference type="EMBL" id="JAHRWL010000002">
    <property type="protein sequence ID" value="MBV2361038.1"/>
    <property type="molecule type" value="Genomic_DNA"/>
</dbReference>
<dbReference type="Proteomes" id="UP001166293">
    <property type="component" value="Unassembled WGS sequence"/>
</dbReference>
<keyword evidence="8" id="KW-1185">Reference proteome</keyword>
<keyword evidence="4 5" id="KW-0472">Membrane</keyword>
<feature type="transmembrane region" description="Helical" evidence="5">
    <location>
        <begin position="133"/>
        <end position="151"/>
    </location>
</feature>
<name>A0ABS6NAP1_9RHOB</name>
<reference evidence="7" key="1">
    <citation type="submission" date="2021-06" db="EMBL/GenBank/DDBJ databases">
        <title>Thalassococcus sp. CAU 1522 isolated from sea sand, Republic of Korea.</title>
        <authorList>
            <person name="Kim W."/>
        </authorList>
    </citation>
    <scope>NUCLEOTIDE SEQUENCE</scope>
    <source>
        <strain evidence="7">CAU 1522</strain>
    </source>
</reference>
<feature type="transmembrane region" description="Helical" evidence="5">
    <location>
        <begin position="35"/>
        <end position="53"/>
    </location>
</feature>
<protein>
    <submittedName>
        <fullName evidence="7">Cytochrome b/b6 domain-containing protein</fullName>
    </submittedName>
</protein>
<proteinExistence type="predicted"/>
<dbReference type="InterPro" id="IPR051542">
    <property type="entry name" value="Hydrogenase_cytochrome"/>
</dbReference>
<dbReference type="InterPro" id="IPR011577">
    <property type="entry name" value="Cyt_b561_bac/Ni-Hgenase"/>
</dbReference>
<feature type="domain" description="Cytochrome b561 bacterial/Ni-hydrogenase" evidence="6">
    <location>
        <begin position="6"/>
        <end position="167"/>
    </location>
</feature>
<evidence type="ECO:0000313" key="8">
    <source>
        <dbReference type="Proteomes" id="UP001166293"/>
    </source>
</evidence>
<feature type="transmembrane region" description="Helical" evidence="5">
    <location>
        <begin position="94"/>
        <end position="113"/>
    </location>
</feature>
<evidence type="ECO:0000256" key="2">
    <source>
        <dbReference type="ARBA" id="ARBA00022692"/>
    </source>
</evidence>
<accession>A0ABS6NAP1</accession>
<evidence type="ECO:0000256" key="4">
    <source>
        <dbReference type="ARBA" id="ARBA00023136"/>
    </source>
</evidence>
<evidence type="ECO:0000259" key="6">
    <source>
        <dbReference type="Pfam" id="PF01292"/>
    </source>
</evidence>
<dbReference type="PANTHER" id="PTHR30485">
    <property type="entry name" value="NI/FE-HYDROGENASE 1 B-TYPE CYTOCHROME SUBUNIT"/>
    <property type="match status" value="1"/>
</dbReference>
<evidence type="ECO:0000256" key="1">
    <source>
        <dbReference type="ARBA" id="ARBA00004141"/>
    </source>
</evidence>
<feature type="transmembrane region" description="Helical" evidence="5">
    <location>
        <begin position="12"/>
        <end position="29"/>
    </location>
</feature>
<gene>
    <name evidence="7" type="ORF">KUH32_14835</name>
</gene>
<evidence type="ECO:0000313" key="7">
    <source>
        <dbReference type="EMBL" id="MBV2361038.1"/>
    </source>
</evidence>
<comment type="caution">
    <text evidence="7">The sequence shown here is derived from an EMBL/GenBank/DDBJ whole genome shotgun (WGS) entry which is preliminary data.</text>
</comment>
<dbReference type="Pfam" id="PF01292">
    <property type="entry name" value="Ni_hydr_CYTB"/>
    <property type="match status" value="1"/>
</dbReference>
<evidence type="ECO:0000256" key="5">
    <source>
        <dbReference type="SAM" id="Phobius"/>
    </source>
</evidence>
<organism evidence="7 8">
    <name type="scientific">Thalassococcus arenae</name>
    <dbReference type="NCBI Taxonomy" id="2851652"/>
    <lineage>
        <taxon>Bacteria</taxon>
        <taxon>Pseudomonadati</taxon>
        <taxon>Pseudomonadota</taxon>
        <taxon>Alphaproteobacteria</taxon>
        <taxon>Rhodobacterales</taxon>
        <taxon>Roseobacteraceae</taxon>
        <taxon>Thalassococcus</taxon>
    </lineage>
</organism>